<keyword evidence="1" id="KW-0812">Transmembrane</keyword>
<evidence type="ECO:0000313" key="2">
    <source>
        <dbReference type="EMBL" id="MBD1600875.1"/>
    </source>
</evidence>
<reference evidence="2 4" key="1">
    <citation type="journal article" date="2020" name="Insects">
        <title>Bacteria Belonging to Pseudomonas typographi sp. nov. from the Bark Beetle Ips typographus Have Genomic Potential to Aid in the Host Ecology.</title>
        <authorList>
            <person name="Peral-Aranega E."/>
            <person name="Saati-Santamaria Z."/>
            <person name="Kolarik M."/>
            <person name="Rivas R."/>
            <person name="Garcia-Fraile P."/>
        </authorList>
    </citation>
    <scope>NUCLEOTIDE SEQUENCE [LARGE SCALE GENOMIC DNA]</scope>
    <source>
        <strain evidence="2 4">CA3A</strain>
    </source>
</reference>
<keyword evidence="1" id="KW-1133">Transmembrane helix</keyword>
<reference evidence="2" key="2">
    <citation type="submission" date="2020-03" db="EMBL/GenBank/DDBJ databases">
        <authorList>
            <person name="Peral-Aranega E."/>
        </authorList>
    </citation>
    <scope>NUCLEOTIDE SEQUENCE</scope>
    <source>
        <strain evidence="2">CA3A</strain>
    </source>
</reference>
<evidence type="ECO:0000313" key="3">
    <source>
        <dbReference type="EMBL" id="MBD1602095.1"/>
    </source>
</evidence>
<feature type="transmembrane region" description="Helical" evidence="1">
    <location>
        <begin position="7"/>
        <end position="28"/>
    </location>
</feature>
<dbReference type="EMBL" id="JAAOCA010000026">
    <property type="protein sequence ID" value="MBD1600875.1"/>
    <property type="molecule type" value="Genomic_DNA"/>
</dbReference>
<gene>
    <name evidence="2" type="ORF">HAQ05_19520</name>
    <name evidence="3" type="ORF">HAQ05_25785</name>
</gene>
<dbReference type="EMBL" id="JAAOCA010000051">
    <property type="protein sequence ID" value="MBD1602095.1"/>
    <property type="molecule type" value="Genomic_DNA"/>
</dbReference>
<protein>
    <submittedName>
        <fullName evidence="2">Uncharacterized protein</fullName>
    </submittedName>
</protein>
<accession>A0ABR7Z5T4</accession>
<keyword evidence="1" id="KW-0472">Membrane</keyword>
<evidence type="ECO:0000256" key="1">
    <source>
        <dbReference type="SAM" id="Phobius"/>
    </source>
</evidence>
<dbReference type="RefSeq" id="WP_190423578.1">
    <property type="nucleotide sequence ID" value="NZ_JAAOCA010000026.1"/>
</dbReference>
<keyword evidence="4" id="KW-1185">Reference proteome</keyword>
<name>A0ABR7Z5T4_9PSED</name>
<comment type="caution">
    <text evidence="2">The sequence shown here is derived from an EMBL/GenBank/DDBJ whole genome shotgun (WGS) entry which is preliminary data.</text>
</comment>
<dbReference type="Proteomes" id="UP000805841">
    <property type="component" value="Unassembled WGS sequence"/>
</dbReference>
<sequence length="83" mass="9081">MRYAKGLARWAVGGLIIFLTGNGIGYVGRTYLCQSDEVRVYVAAPGYEALAGTLPEKLYALQVTRCALPEQWGGDREPLEGYP</sequence>
<proteinExistence type="predicted"/>
<evidence type="ECO:0000313" key="4">
    <source>
        <dbReference type="Proteomes" id="UP000805841"/>
    </source>
</evidence>
<organism evidence="2 4">
    <name type="scientific">Pseudomonas typographi</name>
    <dbReference type="NCBI Taxonomy" id="2715964"/>
    <lineage>
        <taxon>Bacteria</taxon>
        <taxon>Pseudomonadati</taxon>
        <taxon>Pseudomonadota</taxon>
        <taxon>Gammaproteobacteria</taxon>
        <taxon>Pseudomonadales</taxon>
        <taxon>Pseudomonadaceae</taxon>
        <taxon>Pseudomonas</taxon>
    </lineage>
</organism>